<reference evidence="7 8" key="1">
    <citation type="submission" date="2020-07" db="EMBL/GenBank/DDBJ databases">
        <title>Organ Donor 1.</title>
        <authorList>
            <person name="Marsh A.J."/>
            <person name="Azcarate-Peril M.A."/>
        </authorList>
    </citation>
    <scope>NUCLEOTIDE SEQUENCE [LARGE SCALE GENOMIC DNA]</scope>
    <source>
        <strain evidence="7 8">AMC0717</strain>
    </source>
</reference>
<dbReference type="GO" id="GO:0005525">
    <property type="term" value="F:GTP binding"/>
    <property type="evidence" value="ECO:0007669"/>
    <property type="project" value="UniProtKB-UniRule"/>
</dbReference>
<evidence type="ECO:0000256" key="1">
    <source>
        <dbReference type="ARBA" id="ARBA00022741"/>
    </source>
</evidence>
<dbReference type="NCBIfam" id="NF003828">
    <property type="entry name" value="PRK05416.1"/>
    <property type="match status" value="1"/>
</dbReference>
<dbReference type="InterPro" id="IPR005337">
    <property type="entry name" value="RapZ-like"/>
</dbReference>
<comment type="caution">
    <text evidence="7">The sequence shown here is derived from an EMBL/GenBank/DDBJ whole genome shotgun (WGS) entry which is preliminary data.</text>
</comment>
<dbReference type="GO" id="GO:0005524">
    <property type="term" value="F:ATP binding"/>
    <property type="evidence" value="ECO:0007669"/>
    <property type="project" value="UniProtKB-UniRule"/>
</dbReference>
<dbReference type="EMBL" id="JACCKS010000023">
    <property type="protein sequence ID" value="NZA39672.1"/>
    <property type="molecule type" value="Genomic_DNA"/>
</dbReference>
<dbReference type="PIRSF" id="PIRSF005052">
    <property type="entry name" value="P-loopkin"/>
    <property type="match status" value="1"/>
</dbReference>
<sequence length="290" mass="33178">MKTIIVTGLSGAGKSQAIQILEDLGYFCVDNLPPKLIKTFIELCENTGAEIEKLALVTDIRGDIFSEAFQNSLINFKGGSRDIEMLFLEADDETLITRYQESRRKHPLTGIAGSLSESIKLEREKMSTFRQEADYVINTTDMSNKELKATLEKILQSETSEAFTQINIASFGFKYGLPMSADFVFDVRFLPNPFYKKELRSKTGEDQEVRDYVMSFEEAREFYEKVEDLIEFVIPQYRKVGKEHLEVAFGCTGGQHRSVTFAYLIEEAFRKKGYLTKISHRDITKDREAN</sequence>
<protein>
    <submittedName>
        <fullName evidence="7">RNase adapter RapZ</fullName>
    </submittedName>
</protein>
<feature type="binding site" evidence="4">
    <location>
        <begin position="59"/>
        <end position="62"/>
    </location>
    <ligand>
        <name>GTP</name>
        <dbReference type="ChEBI" id="CHEBI:37565"/>
    </ligand>
</feature>
<dbReference type="InterPro" id="IPR053931">
    <property type="entry name" value="RapZ_C"/>
</dbReference>
<evidence type="ECO:0000259" key="5">
    <source>
        <dbReference type="Pfam" id="PF03668"/>
    </source>
</evidence>
<keyword evidence="1 4" id="KW-0547">Nucleotide-binding</keyword>
<evidence type="ECO:0000259" key="6">
    <source>
        <dbReference type="Pfam" id="PF22740"/>
    </source>
</evidence>
<keyword evidence="2 4" id="KW-0067">ATP-binding</keyword>
<name>A0A1I5LP70_9FIRM</name>
<evidence type="ECO:0000256" key="2">
    <source>
        <dbReference type="ARBA" id="ARBA00022840"/>
    </source>
</evidence>
<dbReference type="Pfam" id="PF03668">
    <property type="entry name" value="RapZ-like_N"/>
    <property type="match status" value="1"/>
</dbReference>
<dbReference type="PANTHER" id="PTHR30448">
    <property type="entry name" value="RNASE ADAPTER PROTEIN RAPZ"/>
    <property type="match status" value="1"/>
</dbReference>
<dbReference type="HAMAP" id="MF_00636">
    <property type="entry name" value="RapZ_like"/>
    <property type="match status" value="1"/>
</dbReference>
<evidence type="ECO:0000313" key="8">
    <source>
        <dbReference type="Proteomes" id="UP000586254"/>
    </source>
</evidence>
<gene>
    <name evidence="7" type="primary">rapZ</name>
    <name evidence="7" type="ORF">H0N91_16430</name>
</gene>
<dbReference type="Gene3D" id="3.40.50.300">
    <property type="entry name" value="P-loop containing nucleotide triphosphate hydrolases"/>
    <property type="match status" value="1"/>
</dbReference>
<proteinExistence type="inferred from homology"/>
<dbReference type="Pfam" id="PF22740">
    <property type="entry name" value="PapZ_C"/>
    <property type="match status" value="1"/>
</dbReference>
<dbReference type="PANTHER" id="PTHR30448:SF0">
    <property type="entry name" value="RNASE ADAPTER PROTEIN RAPZ"/>
    <property type="match status" value="1"/>
</dbReference>
<dbReference type="InterPro" id="IPR053930">
    <property type="entry name" value="RapZ-like_N"/>
</dbReference>
<feature type="domain" description="RapZ C-terminal" evidence="6">
    <location>
        <begin position="165"/>
        <end position="283"/>
    </location>
</feature>
<dbReference type="AlphaFoldDB" id="A0A1I5LP70"/>
<dbReference type="Proteomes" id="UP000586254">
    <property type="component" value="Unassembled WGS sequence"/>
</dbReference>
<dbReference type="RefSeq" id="WP_090413565.1">
    <property type="nucleotide sequence ID" value="NZ_CAJKZB010000011.1"/>
</dbReference>
<feature type="binding site" evidence="4">
    <location>
        <begin position="8"/>
        <end position="15"/>
    </location>
    <ligand>
        <name>ATP</name>
        <dbReference type="ChEBI" id="CHEBI:30616"/>
    </ligand>
</feature>
<dbReference type="InterPro" id="IPR027417">
    <property type="entry name" value="P-loop_NTPase"/>
</dbReference>
<feature type="domain" description="RapZ-like N-terminal" evidence="5">
    <location>
        <begin position="1"/>
        <end position="157"/>
    </location>
</feature>
<evidence type="ECO:0000313" key="7">
    <source>
        <dbReference type="EMBL" id="NZA39672.1"/>
    </source>
</evidence>
<dbReference type="SUPFAM" id="SSF52540">
    <property type="entry name" value="P-loop containing nucleoside triphosphate hydrolases"/>
    <property type="match status" value="1"/>
</dbReference>
<accession>A0A1I5LP70</accession>
<organism evidence="7 8">
    <name type="scientific">Eubacterium callanderi</name>
    <dbReference type="NCBI Taxonomy" id="53442"/>
    <lineage>
        <taxon>Bacteria</taxon>
        <taxon>Bacillati</taxon>
        <taxon>Bacillota</taxon>
        <taxon>Clostridia</taxon>
        <taxon>Eubacteriales</taxon>
        <taxon>Eubacteriaceae</taxon>
        <taxon>Eubacterium</taxon>
    </lineage>
</organism>
<keyword evidence="3 4" id="KW-0342">GTP-binding</keyword>
<evidence type="ECO:0000256" key="4">
    <source>
        <dbReference type="HAMAP-Rule" id="MF_00636"/>
    </source>
</evidence>
<evidence type="ECO:0000256" key="3">
    <source>
        <dbReference type="ARBA" id="ARBA00023134"/>
    </source>
</evidence>